<organism evidence="1 2">
    <name type="scientific">Enterobacter asburiae</name>
    <dbReference type="NCBI Taxonomy" id="61645"/>
    <lineage>
        <taxon>Bacteria</taxon>
        <taxon>Pseudomonadati</taxon>
        <taxon>Pseudomonadota</taxon>
        <taxon>Gammaproteobacteria</taxon>
        <taxon>Enterobacterales</taxon>
        <taxon>Enterobacteriaceae</taxon>
        <taxon>Enterobacter</taxon>
        <taxon>Enterobacter cloacae complex</taxon>
    </lineage>
</organism>
<gene>
    <name evidence="1" type="ORF">NCTC12123_06009</name>
</gene>
<evidence type="ECO:0000313" key="1">
    <source>
        <dbReference type="EMBL" id="STD27236.1"/>
    </source>
</evidence>
<reference evidence="1 2" key="1">
    <citation type="submission" date="2018-06" db="EMBL/GenBank/DDBJ databases">
        <authorList>
            <consortium name="Pathogen Informatics"/>
            <person name="Doyle S."/>
        </authorList>
    </citation>
    <scope>NUCLEOTIDE SEQUENCE [LARGE SCALE GENOMIC DNA]</scope>
    <source>
        <strain evidence="1 2">NCTC12123</strain>
    </source>
</reference>
<sequence length="72" mass="7932">MNLQELEYTRIELRRALADLSGSTKGQLQAFSEHPPADKNKYPRHHPEIVMEGGEGCGSKVVKNSGYSALCS</sequence>
<dbReference type="Pfam" id="PF06323">
    <property type="entry name" value="Phage_antiter_Q"/>
    <property type="match status" value="1"/>
</dbReference>
<dbReference type="EMBL" id="UFYI01000007">
    <property type="protein sequence ID" value="STD27236.1"/>
    <property type="molecule type" value="Genomic_DNA"/>
</dbReference>
<dbReference type="InterPro" id="IPR010455">
    <property type="entry name" value="Phage_82_GpQ"/>
</dbReference>
<dbReference type="AlphaFoldDB" id="A0A376FJR4"/>
<accession>A0A376FJR4</accession>
<protein>
    <submittedName>
        <fullName evidence="1">Phage antitermination protein Q</fullName>
    </submittedName>
</protein>
<name>A0A376FJR4_ENTAS</name>
<dbReference type="Proteomes" id="UP000255163">
    <property type="component" value="Unassembled WGS sequence"/>
</dbReference>
<evidence type="ECO:0000313" key="2">
    <source>
        <dbReference type="Proteomes" id="UP000255163"/>
    </source>
</evidence>
<proteinExistence type="predicted"/>